<evidence type="ECO:0000313" key="12">
    <source>
        <dbReference type="Proteomes" id="UP000699462"/>
    </source>
</evidence>
<dbReference type="GO" id="GO:0005874">
    <property type="term" value="C:microtubule"/>
    <property type="evidence" value="ECO:0007669"/>
    <property type="project" value="UniProtKB-KW"/>
</dbReference>
<dbReference type="GO" id="GO:0047496">
    <property type="term" value="P:vesicle transport along microtubule"/>
    <property type="evidence" value="ECO:0007669"/>
    <property type="project" value="TreeGrafter"/>
</dbReference>
<evidence type="ECO:0000256" key="8">
    <source>
        <dbReference type="SAM" id="Coils"/>
    </source>
</evidence>
<sequence>MELSPFKDVHEEVAYWRKMADEYKQGLDEVREELDDFQASSKELEYELETQLKQLEKQNHELIILTERLTSERDHYREKVESGHSTLSQEVERLQEELTVCKRENEKQQRYIREIEQINDDLERAKRAAVVSLEDFESQLNKAIERNAILENELDEKEDLIVTVQRLKEETRDLHQELAITRRQPVTNQCTHITNGLSSGAQTVNRTSKDAPAQTDHGSFSASLLTPSVRIAALNMVNDALQKIGHLEFKLSELYRSYGAPPLSAPPNAIAPPNSLLNTVNGGSGKLAAKEKSQATYRRSSSKSWNNGSVARDHGSVPSDCYETTMHVANG</sequence>
<dbReference type="GO" id="GO:0007059">
    <property type="term" value="P:chromosome segregation"/>
    <property type="evidence" value="ECO:0007669"/>
    <property type="project" value="TreeGrafter"/>
</dbReference>
<evidence type="ECO:0000256" key="4">
    <source>
        <dbReference type="ARBA" id="ARBA00022490"/>
    </source>
</evidence>
<dbReference type="AlphaFoldDB" id="A0A8T0D4J2"/>
<evidence type="ECO:0000256" key="7">
    <source>
        <dbReference type="ARBA" id="ARBA00023212"/>
    </source>
</evidence>
<protein>
    <recommendedName>
        <fullName evidence="10">NUDE domain-containing protein</fullName>
    </recommendedName>
</protein>
<feature type="region of interest" description="Disordered" evidence="9">
    <location>
        <begin position="197"/>
        <end position="218"/>
    </location>
</feature>
<dbReference type="GO" id="GO:0000132">
    <property type="term" value="P:establishment of mitotic spindle orientation"/>
    <property type="evidence" value="ECO:0007669"/>
    <property type="project" value="TreeGrafter"/>
</dbReference>
<dbReference type="GO" id="GO:0007020">
    <property type="term" value="P:microtubule nucleation"/>
    <property type="evidence" value="ECO:0007669"/>
    <property type="project" value="TreeGrafter"/>
</dbReference>
<keyword evidence="5" id="KW-0493">Microtubule</keyword>
<reference evidence="11 12" key="1">
    <citation type="submission" date="2019-07" db="EMBL/GenBank/DDBJ databases">
        <title>Annotation for the trematode Paragonimus westermani.</title>
        <authorList>
            <person name="Choi Y.-J."/>
        </authorList>
    </citation>
    <scope>NUCLEOTIDE SEQUENCE [LARGE SCALE GENOMIC DNA]</scope>
    <source>
        <strain evidence="11">180907_Pwestermani</strain>
    </source>
</reference>
<accession>A0A8T0D4J2</accession>
<dbReference type="PANTHER" id="PTHR10921">
    <property type="entry name" value="NUCLEAR DISTRIBUTION PROTEIN NUDE HOMOLOG 1"/>
    <property type="match status" value="1"/>
</dbReference>
<evidence type="ECO:0000259" key="10">
    <source>
        <dbReference type="Pfam" id="PF04880"/>
    </source>
</evidence>
<dbReference type="Pfam" id="PF04880">
    <property type="entry name" value="NUDE_C"/>
    <property type="match status" value="1"/>
</dbReference>
<evidence type="ECO:0000313" key="11">
    <source>
        <dbReference type="EMBL" id="KAF8562773.1"/>
    </source>
</evidence>
<dbReference type="EMBL" id="JTDF01017190">
    <property type="protein sequence ID" value="KAF8562773.1"/>
    <property type="molecule type" value="Genomic_DNA"/>
</dbReference>
<dbReference type="GO" id="GO:0008017">
    <property type="term" value="F:microtubule binding"/>
    <property type="evidence" value="ECO:0007669"/>
    <property type="project" value="InterPro"/>
</dbReference>
<keyword evidence="7" id="KW-0206">Cytoskeleton</keyword>
<feature type="compositionally biased region" description="Polar residues" evidence="9">
    <location>
        <begin position="197"/>
        <end position="206"/>
    </location>
</feature>
<gene>
    <name evidence="11" type="ORF">P879_10554</name>
</gene>
<evidence type="ECO:0000256" key="3">
    <source>
        <dbReference type="ARBA" id="ARBA00007429"/>
    </source>
</evidence>
<name>A0A8T0D4J2_9TREM</name>
<dbReference type="InterPro" id="IPR033494">
    <property type="entry name" value="NUDE"/>
</dbReference>
<dbReference type="PANTHER" id="PTHR10921:SF1">
    <property type="entry name" value="NUCLEAR DISTRIBUTION PROTEIN NUDE HOMOLOG"/>
    <property type="match status" value="1"/>
</dbReference>
<organism evidence="11 12">
    <name type="scientific">Paragonimus westermani</name>
    <dbReference type="NCBI Taxonomy" id="34504"/>
    <lineage>
        <taxon>Eukaryota</taxon>
        <taxon>Metazoa</taxon>
        <taxon>Spiralia</taxon>
        <taxon>Lophotrochozoa</taxon>
        <taxon>Platyhelminthes</taxon>
        <taxon>Trematoda</taxon>
        <taxon>Digenea</taxon>
        <taxon>Plagiorchiida</taxon>
        <taxon>Troglotremata</taxon>
        <taxon>Troglotrematidae</taxon>
        <taxon>Paragonimus</taxon>
    </lineage>
</organism>
<evidence type="ECO:0000256" key="1">
    <source>
        <dbReference type="ARBA" id="ARBA00004186"/>
    </source>
</evidence>
<dbReference type="GO" id="GO:0005813">
    <property type="term" value="C:centrosome"/>
    <property type="evidence" value="ECO:0007669"/>
    <property type="project" value="UniProtKB-SubCell"/>
</dbReference>
<dbReference type="Gene3D" id="6.10.250.1080">
    <property type="match status" value="1"/>
</dbReference>
<keyword evidence="4" id="KW-0963">Cytoplasm</keyword>
<dbReference type="GO" id="GO:0051642">
    <property type="term" value="P:centrosome localization"/>
    <property type="evidence" value="ECO:0007669"/>
    <property type="project" value="TreeGrafter"/>
</dbReference>
<feature type="compositionally biased region" description="Polar residues" evidence="9">
    <location>
        <begin position="294"/>
        <end position="309"/>
    </location>
</feature>
<dbReference type="GO" id="GO:0005819">
    <property type="term" value="C:spindle"/>
    <property type="evidence" value="ECO:0007669"/>
    <property type="project" value="UniProtKB-SubCell"/>
</dbReference>
<dbReference type="GO" id="GO:0000776">
    <property type="term" value="C:kinetochore"/>
    <property type="evidence" value="ECO:0007669"/>
    <property type="project" value="TreeGrafter"/>
</dbReference>
<evidence type="ECO:0000256" key="9">
    <source>
        <dbReference type="SAM" id="MobiDB-lite"/>
    </source>
</evidence>
<feature type="domain" description="NUDE" evidence="10">
    <location>
        <begin position="132"/>
        <end position="233"/>
    </location>
</feature>
<dbReference type="GO" id="GO:0007100">
    <property type="term" value="P:mitotic centrosome separation"/>
    <property type="evidence" value="ECO:0007669"/>
    <property type="project" value="TreeGrafter"/>
</dbReference>
<dbReference type="GO" id="GO:0005871">
    <property type="term" value="C:kinesin complex"/>
    <property type="evidence" value="ECO:0007669"/>
    <property type="project" value="TreeGrafter"/>
</dbReference>
<proteinExistence type="inferred from homology"/>
<comment type="caution">
    <text evidence="11">The sequence shown here is derived from an EMBL/GenBank/DDBJ whole genome shotgun (WGS) entry which is preliminary data.</text>
</comment>
<comment type="similarity">
    <text evidence="3">Belongs to the nudE family.</text>
</comment>
<dbReference type="Proteomes" id="UP000699462">
    <property type="component" value="Unassembled WGS sequence"/>
</dbReference>
<feature type="region of interest" description="Disordered" evidence="9">
    <location>
        <begin position="281"/>
        <end position="317"/>
    </location>
</feature>
<evidence type="ECO:0000256" key="5">
    <source>
        <dbReference type="ARBA" id="ARBA00022701"/>
    </source>
</evidence>
<keyword evidence="6 8" id="KW-0175">Coiled coil</keyword>
<evidence type="ECO:0000256" key="6">
    <source>
        <dbReference type="ARBA" id="ARBA00023054"/>
    </source>
</evidence>
<dbReference type="InterPro" id="IPR006964">
    <property type="entry name" value="NUDE_dom"/>
</dbReference>
<dbReference type="OrthoDB" id="5877028at2759"/>
<feature type="coiled-coil region" evidence="8">
    <location>
        <begin position="20"/>
        <end position="184"/>
    </location>
</feature>
<evidence type="ECO:0000256" key="2">
    <source>
        <dbReference type="ARBA" id="ARBA00004300"/>
    </source>
</evidence>
<comment type="subcellular location">
    <subcellularLocation>
        <location evidence="2">Cytoplasm</location>
        <location evidence="2">Cytoskeleton</location>
        <location evidence="2">Microtubule organizing center</location>
        <location evidence="2">Centrosome</location>
    </subcellularLocation>
    <subcellularLocation>
        <location evidence="1">Cytoplasm</location>
        <location evidence="1">Cytoskeleton</location>
        <location evidence="1">Spindle</location>
    </subcellularLocation>
</comment>
<keyword evidence="12" id="KW-1185">Reference proteome</keyword>